<reference evidence="1 2" key="1">
    <citation type="submission" date="2015-01" db="EMBL/GenBank/DDBJ databases">
        <title>Evolution of Trichinella species and genotypes.</title>
        <authorList>
            <person name="Korhonen P.K."/>
            <person name="Edoardo P."/>
            <person name="Giuseppe L.R."/>
            <person name="Gasser R.B."/>
        </authorList>
    </citation>
    <scope>NUCLEOTIDE SEQUENCE [LARGE SCALE GENOMIC DNA]</scope>
    <source>
        <strain evidence="1">ISS1980</strain>
    </source>
</reference>
<protein>
    <submittedName>
        <fullName evidence="1">Uncharacterized protein</fullName>
    </submittedName>
</protein>
<dbReference type="Proteomes" id="UP000054843">
    <property type="component" value="Unassembled WGS sequence"/>
</dbReference>
<dbReference type="EMBL" id="JYDO01000037">
    <property type="protein sequence ID" value="KRZ75566.1"/>
    <property type="molecule type" value="Genomic_DNA"/>
</dbReference>
<organism evidence="1 2">
    <name type="scientific">Trichinella papuae</name>
    <dbReference type="NCBI Taxonomy" id="268474"/>
    <lineage>
        <taxon>Eukaryota</taxon>
        <taxon>Metazoa</taxon>
        <taxon>Ecdysozoa</taxon>
        <taxon>Nematoda</taxon>
        <taxon>Enoplea</taxon>
        <taxon>Dorylaimia</taxon>
        <taxon>Trichinellida</taxon>
        <taxon>Trichinellidae</taxon>
        <taxon>Trichinella</taxon>
    </lineage>
</organism>
<evidence type="ECO:0000313" key="1">
    <source>
        <dbReference type="EMBL" id="KRZ75566.1"/>
    </source>
</evidence>
<sequence>MSGLVDQSGASIWNRRTGAAVGQPPVSSASFSFTLIRNHYCYGVVPHKRKRLCTESAEYLCLS</sequence>
<dbReference type="AlphaFoldDB" id="A0A0V1MVS6"/>
<evidence type="ECO:0000313" key="2">
    <source>
        <dbReference type="Proteomes" id="UP000054843"/>
    </source>
</evidence>
<proteinExistence type="predicted"/>
<name>A0A0V1MVS6_9BILA</name>
<gene>
    <name evidence="1" type="ORF">T10_4206</name>
</gene>
<dbReference type="OrthoDB" id="5920516at2759"/>
<comment type="caution">
    <text evidence="1">The sequence shown here is derived from an EMBL/GenBank/DDBJ whole genome shotgun (WGS) entry which is preliminary data.</text>
</comment>
<accession>A0A0V1MVS6</accession>
<keyword evidence="2" id="KW-1185">Reference proteome</keyword>